<dbReference type="KEGG" id="sgs:AVL59_08290"/>
<dbReference type="EMBL" id="JAGGLP010000009">
    <property type="protein sequence ID" value="MBP2051944.1"/>
    <property type="molecule type" value="Genomic_DNA"/>
</dbReference>
<dbReference type="InterPro" id="IPR029063">
    <property type="entry name" value="SAM-dependent_MTases_sf"/>
</dbReference>
<evidence type="ECO:0000313" key="5">
    <source>
        <dbReference type="EMBL" id="MBP2051944.1"/>
    </source>
</evidence>
<dbReference type="SUPFAM" id="SSF53335">
    <property type="entry name" value="S-adenosyl-L-methionine-dependent methyltransferases"/>
    <property type="match status" value="1"/>
</dbReference>
<evidence type="ECO:0000313" key="4">
    <source>
        <dbReference type="EMBL" id="ANP49601.1"/>
    </source>
</evidence>
<sequence>MELKHVVLTPELYDYLIAHGTPPDPVLTEIEERTKEFGRYQIMQTVPEQGALLHMLTKLIGARKAIEVGTFTGYSSVCIARALPKDGHLLCCDVSEEWTRVARDAWEKAGVTDRVDLVIGPALDTLRSLPQEADADLAFLDADKVNYWSYFEELLLRVRPNGLIIIDNTLFQGEVVNPDTEHESARLVHAFNERLAADDRVEVVMLPIHDGITLARKLS</sequence>
<protein>
    <submittedName>
        <fullName evidence="5">Caffeoyl-CoA O-methyltransferase</fullName>
        <ecNumber evidence="5">2.1.1.104</ecNumber>
    </submittedName>
    <submittedName>
        <fullName evidence="4">SAM-dependent methyltransferase</fullName>
    </submittedName>
</protein>
<dbReference type="Proteomes" id="UP000092659">
    <property type="component" value="Chromosome"/>
</dbReference>
<evidence type="ECO:0000256" key="3">
    <source>
        <dbReference type="ARBA" id="ARBA00022691"/>
    </source>
</evidence>
<gene>
    <name evidence="4" type="ORF">AVL59_08290</name>
    <name evidence="5" type="ORF">J2Z21_004921</name>
</gene>
<dbReference type="InterPro" id="IPR050362">
    <property type="entry name" value="Cation-dep_OMT"/>
</dbReference>
<name>A0A1B1AST3_9ACTN</name>
<accession>A0A1B1AST3</accession>
<dbReference type="AlphaFoldDB" id="A0A1B1AST3"/>
<dbReference type="GO" id="GO:0032259">
    <property type="term" value="P:methylation"/>
    <property type="evidence" value="ECO:0007669"/>
    <property type="project" value="UniProtKB-KW"/>
</dbReference>
<dbReference type="OrthoDB" id="9799672at2"/>
<evidence type="ECO:0000256" key="2">
    <source>
        <dbReference type="ARBA" id="ARBA00022679"/>
    </source>
</evidence>
<evidence type="ECO:0000313" key="7">
    <source>
        <dbReference type="Proteomes" id="UP001519309"/>
    </source>
</evidence>
<reference evidence="4 6" key="1">
    <citation type="submission" date="2016-06" db="EMBL/GenBank/DDBJ databases">
        <title>Complete genome sequence of Streptomyces griseochromogenes ATCC 14511, the Blasticidin S producer.</title>
        <authorList>
            <person name="Wu L."/>
        </authorList>
    </citation>
    <scope>NUCLEOTIDE SEQUENCE [LARGE SCALE GENOMIC DNA]</scope>
    <source>
        <strain evidence="4 6">ATCC 14511</strain>
    </source>
</reference>
<dbReference type="Pfam" id="PF01596">
    <property type="entry name" value="Methyltransf_3"/>
    <property type="match status" value="1"/>
</dbReference>
<proteinExistence type="predicted"/>
<dbReference type="Gene3D" id="3.40.50.150">
    <property type="entry name" value="Vaccinia Virus protein VP39"/>
    <property type="match status" value="1"/>
</dbReference>
<evidence type="ECO:0000256" key="1">
    <source>
        <dbReference type="ARBA" id="ARBA00022603"/>
    </source>
</evidence>
<dbReference type="RefSeq" id="WP_067300995.1">
    <property type="nucleotide sequence ID" value="NZ_CP016279.1"/>
</dbReference>
<evidence type="ECO:0000313" key="6">
    <source>
        <dbReference type="Proteomes" id="UP000092659"/>
    </source>
</evidence>
<dbReference type="EC" id="2.1.1.104" evidence="5"/>
<dbReference type="InterPro" id="IPR002935">
    <property type="entry name" value="SAM_O-MeTrfase"/>
</dbReference>
<dbReference type="Proteomes" id="UP001519309">
    <property type="component" value="Unassembled WGS sequence"/>
</dbReference>
<organism evidence="4 6">
    <name type="scientific">Streptomyces griseochromogenes</name>
    <dbReference type="NCBI Taxonomy" id="68214"/>
    <lineage>
        <taxon>Bacteria</taxon>
        <taxon>Bacillati</taxon>
        <taxon>Actinomycetota</taxon>
        <taxon>Actinomycetes</taxon>
        <taxon>Kitasatosporales</taxon>
        <taxon>Streptomycetaceae</taxon>
        <taxon>Streptomyces</taxon>
    </lineage>
</organism>
<reference evidence="5 7" key="2">
    <citation type="submission" date="2021-03" db="EMBL/GenBank/DDBJ databases">
        <title>Genomic Encyclopedia of Type Strains, Phase IV (KMG-IV): sequencing the most valuable type-strain genomes for metagenomic binning, comparative biology and taxonomic classification.</title>
        <authorList>
            <person name="Goeker M."/>
        </authorList>
    </citation>
    <scope>NUCLEOTIDE SEQUENCE [LARGE SCALE GENOMIC DNA]</scope>
    <source>
        <strain evidence="5 7">DSM 40499</strain>
    </source>
</reference>
<keyword evidence="2 4" id="KW-0808">Transferase</keyword>
<dbReference type="EMBL" id="CP016279">
    <property type="protein sequence ID" value="ANP49601.1"/>
    <property type="molecule type" value="Genomic_DNA"/>
</dbReference>
<dbReference type="PANTHER" id="PTHR10509:SF14">
    <property type="entry name" value="CAFFEOYL-COA O-METHYLTRANSFERASE 3-RELATED"/>
    <property type="match status" value="1"/>
</dbReference>
<dbReference type="PANTHER" id="PTHR10509">
    <property type="entry name" value="O-METHYLTRANSFERASE-RELATED"/>
    <property type="match status" value="1"/>
</dbReference>
<keyword evidence="1 4" id="KW-0489">Methyltransferase</keyword>
<dbReference type="GO" id="GO:0042409">
    <property type="term" value="F:caffeoyl-CoA O-methyltransferase activity"/>
    <property type="evidence" value="ECO:0007669"/>
    <property type="project" value="UniProtKB-EC"/>
</dbReference>
<dbReference type="STRING" id="68214.AVL59_08290"/>
<keyword evidence="7" id="KW-1185">Reference proteome</keyword>
<keyword evidence="3" id="KW-0949">S-adenosyl-L-methionine</keyword>
<dbReference type="PROSITE" id="PS51682">
    <property type="entry name" value="SAM_OMT_I"/>
    <property type="match status" value="1"/>
</dbReference>